<dbReference type="Pfam" id="PF04074">
    <property type="entry name" value="DUF386"/>
    <property type="match status" value="1"/>
</dbReference>
<dbReference type="GO" id="GO:0044010">
    <property type="term" value="P:single-species biofilm formation"/>
    <property type="evidence" value="ECO:0007669"/>
    <property type="project" value="TreeGrafter"/>
</dbReference>
<accession>A0A379QH72</accession>
<organism evidence="1 2">
    <name type="scientific">Salmonella enterica</name>
    <name type="common">Salmonella choleraesuis</name>
    <dbReference type="NCBI Taxonomy" id="28901"/>
    <lineage>
        <taxon>Bacteria</taxon>
        <taxon>Pseudomonadati</taxon>
        <taxon>Pseudomonadota</taxon>
        <taxon>Gammaproteobacteria</taxon>
        <taxon>Enterobacterales</taxon>
        <taxon>Enterobacteriaceae</taxon>
        <taxon>Salmonella</taxon>
    </lineage>
</organism>
<dbReference type="PANTHER" id="PTHR34986">
    <property type="entry name" value="EVOLVED BETA-GALACTOSIDASE SUBUNIT BETA"/>
    <property type="match status" value="1"/>
</dbReference>
<sequence length="148" mass="17235">MKVFDNLAYFKSFCQRRTPWQHCLEAIANIDTLKPGVPRSIGNVLTYRLEKNEATDALFMSRRKYIDIYYILQGQQKIEYATKTALRTISYYHDETDREYLKGYGSIIQIHAGQLFICDSREAYRFICRTPVKKIVFSVVATGCVIPD</sequence>
<dbReference type="AlphaFoldDB" id="A0A379QH72"/>
<dbReference type="InterPro" id="IPR037012">
    <property type="entry name" value="NanQ/TabA/YiaL_sf"/>
</dbReference>
<proteinExistence type="predicted"/>
<dbReference type="InterPro" id="IPR004375">
    <property type="entry name" value="NanQ/TabA/YiaL"/>
</dbReference>
<gene>
    <name evidence="1" type="primary">ebgC</name>
    <name evidence="1" type="ORF">NCTC10252_00908</name>
</gene>
<dbReference type="Gene3D" id="2.60.120.370">
    <property type="entry name" value="YhcH/YjgK/YiaL"/>
    <property type="match status" value="1"/>
</dbReference>
<protein>
    <submittedName>
        <fullName evidence="1">Evolved beta-galactosidase subunit beta</fullName>
    </submittedName>
</protein>
<dbReference type="EMBL" id="UGWP01000004">
    <property type="protein sequence ID" value="SUF55705.1"/>
    <property type="molecule type" value="Genomic_DNA"/>
</dbReference>
<reference evidence="1 2" key="1">
    <citation type="submission" date="2018-06" db="EMBL/GenBank/DDBJ databases">
        <authorList>
            <consortium name="Pathogen Informatics"/>
            <person name="Doyle S."/>
        </authorList>
    </citation>
    <scope>NUCLEOTIDE SEQUENCE [LARGE SCALE GENOMIC DNA]</scope>
    <source>
        <strain evidence="1 2">NCTC10252</strain>
    </source>
</reference>
<dbReference type="SUPFAM" id="SSF51197">
    <property type="entry name" value="Clavaminate synthase-like"/>
    <property type="match status" value="1"/>
</dbReference>
<dbReference type="Proteomes" id="UP000254597">
    <property type="component" value="Unassembled WGS sequence"/>
</dbReference>
<evidence type="ECO:0000313" key="1">
    <source>
        <dbReference type="EMBL" id="SUF55705.1"/>
    </source>
</evidence>
<name>A0A379QH72_SALER</name>
<evidence type="ECO:0000313" key="2">
    <source>
        <dbReference type="Proteomes" id="UP000254597"/>
    </source>
</evidence>
<dbReference type="NCBIfam" id="NF007571">
    <property type="entry name" value="PRK10202.1"/>
    <property type="match status" value="1"/>
</dbReference>
<dbReference type="PANTHER" id="PTHR34986:SF4">
    <property type="entry name" value="EVOLVED BETA-GALACTOSIDASE SUBUNIT BETA-RELATED"/>
    <property type="match status" value="1"/>
</dbReference>
<dbReference type="GO" id="GO:0005829">
    <property type="term" value="C:cytosol"/>
    <property type="evidence" value="ECO:0007669"/>
    <property type="project" value="TreeGrafter"/>
</dbReference>